<evidence type="ECO:0000313" key="4">
    <source>
        <dbReference type="Proteomes" id="UP000019063"/>
    </source>
</evidence>
<dbReference type="PROSITE" id="PS51724">
    <property type="entry name" value="SPOR"/>
    <property type="match status" value="1"/>
</dbReference>
<dbReference type="GO" id="GO:0042834">
    <property type="term" value="F:peptidoglycan binding"/>
    <property type="evidence" value="ECO:0007669"/>
    <property type="project" value="InterPro"/>
</dbReference>
<dbReference type="EMBL" id="AQQW01000001">
    <property type="protein sequence ID" value="ETW14328.1"/>
    <property type="molecule type" value="Genomic_DNA"/>
</dbReference>
<dbReference type="AlphaFoldDB" id="W4HPH4"/>
<name>W4HPH4_9RHOB</name>
<accession>W4HPH4</accession>
<dbReference type="STRING" id="1379903.ATO8_00425"/>
<proteinExistence type="predicted"/>
<organism evidence="3 4">
    <name type="scientific">Roseivivax marinus</name>
    <dbReference type="NCBI Taxonomy" id="1379903"/>
    <lineage>
        <taxon>Bacteria</taxon>
        <taxon>Pseudomonadati</taxon>
        <taxon>Pseudomonadota</taxon>
        <taxon>Alphaproteobacteria</taxon>
        <taxon>Rhodobacterales</taxon>
        <taxon>Roseobacteraceae</taxon>
        <taxon>Roseivivax</taxon>
    </lineage>
</organism>
<gene>
    <name evidence="3" type="ORF">ATO8_00425</name>
</gene>
<reference evidence="3 4" key="1">
    <citation type="journal article" date="2014" name="Antonie Van Leeuwenhoek">
        <title>Roseivivax atlanticus sp. nov., isolated from surface seawater of the Atlantic Ocean.</title>
        <authorList>
            <person name="Li G."/>
            <person name="Lai Q."/>
            <person name="Liu X."/>
            <person name="Sun F."/>
            <person name="Shao Z."/>
        </authorList>
    </citation>
    <scope>NUCLEOTIDE SEQUENCE [LARGE SCALE GENOMIC DNA]</scope>
    <source>
        <strain evidence="3 4">22II-s10s</strain>
    </source>
</reference>
<dbReference type="InterPro" id="IPR036680">
    <property type="entry name" value="SPOR-like_sf"/>
</dbReference>
<keyword evidence="1" id="KW-0472">Membrane</keyword>
<dbReference type="RefSeq" id="WP_043841135.1">
    <property type="nucleotide sequence ID" value="NZ_AQQW01000001.1"/>
</dbReference>
<evidence type="ECO:0000259" key="2">
    <source>
        <dbReference type="PROSITE" id="PS51724"/>
    </source>
</evidence>
<dbReference type="Proteomes" id="UP000019063">
    <property type="component" value="Unassembled WGS sequence"/>
</dbReference>
<keyword evidence="1" id="KW-0812">Transmembrane</keyword>
<dbReference type="Gene3D" id="3.30.70.1070">
    <property type="entry name" value="Sporulation related repeat"/>
    <property type="match status" value="1"/>
</dbReference>
<keyword evidence="1" id="KW-1133">Transmembrane helix</keyword>
<dbReference type="InterPro" id="IPR007730">
    <property type="entry name" value="SPOR-like_dom"/>
</dbReference>
<dbReference type="Pfam" id="PF05036">
    <property type="entry name" value="SPOR"/>
    <property type="match status" value="1"/>
</dbReference>
<dbReference type="eggNOG" id="COG3087">
    <property type="taxonomic scope" value="Bacteria"/>
</dbReference>
<evidence type="ECO:0000313" key="3">
    <source>
        <dbReference type="EMBL" id="ETW14328.1"/>
    </source>
</evidence>
<sequence>MADTYSPGPADGPSFMQTAGRSVARWTNYAGAAASIALMVGVGVWGTKLIMRDMSGIPVVRAAEGPMRIAPEQPGGQPAAHLGLSVNDVAGLGIAAAPADTLRLAPVDDTLTDEDVAFADVVPDVPTQAMAEASETAPLPTLAELTSDAENPTEAIHQLADRLSAGVAPLAPAGDDLDDTPPEVRSALAALGVAMPEETAPIKAVATVAEARIIPASVPGVSVSLRPAPRPAALARRVAAAAPPEPLKPAEVEELDADSVAAGTRLVQLGAYDSVETARSEWNRLAARFGDFLDGHARVIEKASSGGKTFYRLRAHGFEDLSDARRFCAAFVAENADCIPLVTR</sequence>
<keyword evidence="4" id="KW-1185">Reference proteome</keyword>
<evidence type="ECO:0000256" key="1">
    <source>
        <dbReference type="SAM" id="Phobius"/>
    </source>
</evidence>
<feature type="transmembrane region" description="Helical" evidence="1">
    <location>
        <begin position="26"/>
        <end position="45"/>
    </location>
</feature>
<dbReference type="PATRIC" id="fig|1317118.6.peg.87"/>
<protein>
    <recommendedName>
        <fullName evidence="2">SPOR domain-containing protein</fullName>
    </recommendedName>
</protein>
<comment type="caution">
    <text evidence="3">The sequence shown here is derived from an EMBL/GenBank/DDBJ whole genome shotgun (WGS) entry which is preliminary data.</text>
</comment>
<dbReference type="SUPFAM" id="SSF110997">
    <property type="entry name" value="Sporulation related repeat"/>
    <property type="match status" value="1"/>
</dbReference>
<feature type="domain" description="SPOR" evidence="2">
    <location>
        <begin position="259"/>
        <end position="344"/>
    </location>
</feature>